<gene>
    <name evidence="2" type="ORF">PFI31113_01321</name>
</gene>
<proteinExistence type="predicted"/>
<dbReference type="EMBL" id="CABPRW010000002">
    <property type="protein sequence ID" value="VVD85137.1"/>
    <property type="molecule type" value="Genomic_DNA"/>
</dbReference>
<evidence type="ECO:0000313" key="3">
    <source>
        <dbReference type="Proteomes" id="UP000382577"/>
    </source>
</evidence>
<keyword evidence="1" id="KW-1133">Transmembrane helix</keyword>
<feature type="transmembrane region" description="Helical" evidence="1">
    <location>
        <begin position="54"/>
        <end position="74"/>
    </location>
</feature>
<keyword evidence="1" id="KW-0812">Transmembrane</keyword>
<name>A0A5E4TBG9_9BURK</name>
<sequence length="87" mass="8544">MKETFERLKTMGARVGVASAVIAVPAVARAERSSGGGGSSAVDLSAIGNAVNFTQAGLAIAAVAAGMALLYVGVKGASVVLHFIRGA</sequence>
<organism evidence="2 3">
    <name type="scientific">Pandoraea fibrosis</name>
    <dbReference type="NCBI Taxonomy" id="1891094"/>
    <lineage>
        <taxon>Bacteria</taxon>
        <taxon>Pseudomonadati</taxon>
        <taxon>Pseudomonadota</taxon>
        <taxon>Betaproteobacteria</taxon>
        <taxon>Burkholderiales</taxon>
        <taxon>Burkholderiaceae</taxon>
        <taxon>Pandoraea</taxon>
    </lineage>
</organism>
<protein>
    <submittedName>
        <fullName evidence="2">Phage-related membrane protein</fullName>
    </submittedName>
</protein>
<dbReference type="RefSeq" id="WP_150599074.1">
    <property type="nucleotide sequence ID" value="NZ_CABPRW010000002.1"/>
</dbReference>
<evidence type="ECO:0000256" key="1">
    <source>
        <dbReference type="SAM" id="Phobius"/>
    </source>
</evidence>
<accession>A0A5E4TBG9</accession>
<dbReference type="Proteomes" id="UP000382577">
    <property type="component" value="Unassembled WGS sequence"/>
</dbReference>
<reference evidence="2 3" key="1">
    <citation type="submission" date="2019-08" db="EMBL/GenBank/DDBJ databases">
        <authorList>
            <person name="Peeters C."/>
        </authorList>
    </citation>
    <scope>NUCLEOTIDE SEQUENCE [LARGE SCALE GENOMIC DNA]</scope>
    <source>
        <strain evidence="2 3">LMG 31113</strain>
    </source>
</reference>
<dbReference type="AlphaFoldDB" id="A0A5E4TBG9"/>
<keyword evidence="1" id="KW-0472">Membrane</keyword>
<evidence type="ECO:0000313" key="2">
    <source>
        <dbReference type="EMBL" id="VVD85137.1"/>
    </source>
</evidence>